<gene>
    <name evidence="1" type="ORF">CHS0354_026956</name>
</gene>
<evidence type="ECO:0000313" key="2">
    <source>
        <dbReference type="Proteomes" id="UP001195483"/>
    </source>
</evidence>
<reference evidence="1" key="3">
    <citation type="submission" date="2023-05" db="EMBL/GenBank/DDBJ databases">
        <authorList>
            <person name="Smith C.H."/>
        </authorList>
    </citation>
    <scope>NUCLEOTIDE SEQUENCE</scope>
    <source>
        <strain evidence="1">CHS0354</strain>
        <tissue evidence="1">Mantle</tissue>
    </source>
</reference>
<comment type="caution">
    <text evidence="1">The sequence shown here is derived from an EMBL/GenBank/DDBJ whole genome shotgun (WGS) entry which is preliminary data.</text>
</comment>
<dbReference type="EMBL" id="JAEAOA010001605">
    <property type="protein sequence ID" value="KAK3589302.1"/>
    <property type="molecule type" value="Genomic_DNA"/>
</dbReference>
<dbReference type="Proteomes" id="UP001195483">
    <property type="component" value="Unassembled WGS sequence"/>
</dbReference>
<dbReference type="AlphaFoldDB" id="A0AAE0SCG4"/>
<reference evidence="1" key="1">
    <citation type="journal article" date="2021" name="Genome Biol. Evol.">
        <title>A High-Quality Reference Genome for a Parasitic Bivalve with Doubly Uniparental Inheritance (Bivalvia: Unionida).</title>
        <authorList>
            <person name="Smith C.H."/>
        </authorList>
    </citation>
    <scope>NUCLEOTIDE SEQUENCE</scope>
    <source>
        <strain evidence="1">CHS0354</strain>
    </source>
</reference>
<proteinExistence type="predicted"/>
<reference evidence="1" key="2">
    <citation type="journal article" date="2021" name="Genome Biol. Evol.">
        <title>Developing a high-quality reference genome for a parasitic bivalve with doubly uniparental inheritance (Bivalvia: Unionida).</title>
        <authorList>
            <person name="Smith C.H."/>
        </authorList>
    </citation>
    <scope>NUCLEOTIDE SEQUENCE</scope>
    <source>
        <strain evidence="1">CHS0354</strain>
        <tissue evidence="1">Mantle</tissue>
    </source>
</reference>
<sequence length="103" mass="11506">MPRSTMHTPMSTIAFVTISLFKDNAGRPYLCLIKNIMPIVVLPRRCNRNAGLRNSSMMILCIRLEVTASKPKLLRLFTAYGTDDADAAESIALDLLFYGQPKD</sequence>
<keyword evidence="2" id="KW-1185">Reference proteome</keyword>
<organism evidence="1 2">
    <name type="scientific">Potamilus streckersoni</name>
    <dbReference type="NCBI Taxonomy" id="2493646"/>
    <lineage>
        <taxon>Eukaryota</taxon>
        <taxon>Metazoa</taxon>
        <taxon>Spiralia</taxon>
        <taxon>Lophotrochozoa</taxon>
        <taxon>Mollusca</taxon>
        <taxon>Bivalvia</taxon>
        <taxon>Autobranchia</taxon>
        <taxon>Heteroconchia</taxon>
        <taxon>Palaeoheterodonta</taxon>
        <taxon>Unionida</taxon>
        <taxon>Unionoidea</taxon>
        <taxon>Unionidae</taxon>
        <taxon>Ambleminae</taxon>
        <taxon>Lampsilini</taxon>
        <taxon>Potamilus</taxon>
    </lineage>
</organism>
<accession>A0AAE0SCG4</accession>
<name>A0AAE0SCG4_9BIVA</name>
<evidence type="ECO:0000313" key="1">
    <source>
        <dbReference type="EMBL" id="KAK3589302.1"/>
    </source>
</evidence>
<protein>
    <submittedName>
        <fullName evidence="1">Uncharacterized protein</fullName>
    </submittedName>
</protein>